<evidence type="ECO:0008006" key="12">
    <source>
        <dbReference type="Google" id="ProtNLM"/>
    </source>
</evidence>
<comment type="similarity">
    <text evidence="2 8">Belongs to the glycosyl hydrolase 28 family.</text>
</comment>
<keyword evidence="3" id="KW-0134">Cell wall</keyword>
<dbReference type="Pfam" id="PF00295">
    <property type="entry name" value="Glyco_hydro_28"/>
    <property type="match status" value="1"/>
</dbReference>
<accession>A0ABD3L1U2</accession>
<dbReference type="Proteomes" id="UP001634007">
    <property type="component" value="Unassembled WGS sequence"/>
</dbReference>
<keyword evidence="5 8" id="KW-0378">Hydrolase</keyword>
<dbReference type="Gene3D" id="2.160.20.10">
    <property type="entry name" value="Single-stranded right-handed beta-helix, Pectin lyase-like"/>
    <property type="match status" value="1"/>
</dbReference>
<proteinExistence type="inferred from homology"/>
<keyword evidence="7" id="KW-0961">Cell wall biogenesis/degradation</keyword>
<evidence type="ECO:0000256" key="3">
    <source>
        <dbReference type="ARBA" id="ARBA00022512"/>
    </source>
</evidence>
<sequence length="412" mass="44281">MEMDSSSCFCKICLLLCSVSVLVLANGVPSIHAQPKVFDVKSFGAIADGQTNDSKAFLDVWIQTCHYEGGSERRLFVPLGTYMVWPVVLKGPCAGPITVTVEGVVKGPVDKSTFSLIINWPVDFQSVDGLLIDGGGTFDGRGQEAWSYNNCSKNSNCKLLPVSLRFNYVKNALISNITSVNSKFFHFVIFSCDALEFRHVQIVAPDESPNTDGIHIGHSSRITIADSVISTGDDCVSVGPGSKGVKVVGVQCGPGHGFSVGSLGKYPGEADVSELSVSGCTMVGTQNGVRIKTWASPLESSAYNISFQDITMNNYCPVGGCSKESGSNVQIKDVWFSKIQGTSASQLAVKLVCSPKVPCTNINLDSIDLTYPGGHAESNCTYVNGESFFFFVKERRISRRAEPPRLAFSTDK</sequence>
<keyword evidence="6 8" id="KW-0326">Glycosidase</keyword>
<keyword evidence="11" id="KW-1185">Reference proteome</keyword>
<dbReference type="GO" id="GO:0071555">
    <property type="term" value="P:cell wall organization"/>
    <property type="evidence" value="ECO:0007669"/>
    <property type="project" value="UniProtKB-KW"/>
</dbReference>
<dbReference type="EMBL" id="JBJKBG010000003">
    <property type="protein sequence ID" value="KAL3745891.1"/>
    <property type="molecule type" value="Genomic_DNA"/>
</dbReference>
<dbReference type="SMART" id="SM00710">
    <property type="entry name" value="PbH1"/>
    <property type="match status" value="3"/>
</dbReference>
<evidence type="ECO:0000256" key="8">
    <source>
        <dbReference type="RuleBase" id="RU361169"/>
    </source>
</evidence>
<feature type="signal peptide" evidence="9">
    <location>
        <begin position="1"/>
        <end position="25"/>
    </location>
</feature>
<evidence type="ECO:0000256" key="5">
    <source>
        <dbReference type="ARBA" id="ARBA00022801"/>
    </source>
</evidence>
<evidence type="ECO:0000256" key="7">
    <source>
        <dbReference type="ARBA" id="ARBA00023316"/>
    </source>
</evidence>
<dbReference type="InterPro" id="IPR012334">
    <property type="entry name" value="Pectin_lyas_fold"/>
</dbReference>
<dbReference type="SUPFAM" id="SSF51126">
    <property type="entry name" value="Pectin lyase-like"/>
    <property type="match status" value="1"/>
</dbReference>
<gene>
    <name evidence="10" type="ORF">ACJRO7_014914</name>
</gene>
<evidence type="ECO:0000256" key="6">
    <source>
        <dbReference type="ARBA" id="ARBA00023295"/>
    </source>
</evidence>
<organism evidence="10 11">
    <name type="scientific">Eucalyptus globulus</name>
    <name type="common">Tasmanian blue gum</name>
    <dbReference type="NCBI Taxonomy" id="34317"/>
    <lineage>
        <taxon>Eukaryota</taxon>
        <taxon>Viridiplantae</taxon>
        <taxon>Streptophyta</taxon>
        <taxon>Embryophyta</taxon>
        <taxon>Tracheophyta</taxon>
        <taxon>Spermatophyta</taxon>
        <taxon>Magnoliopsida</taxon>
        <taxon>eudicotyledons</taxon>
        <taxon>Gunneridae</taxon>
        <taxon>Pentapetalae</taxon>
        <taxon>rosids</taxon>
        <taxon>malvids</taxon>
        <taxon>Myrtales</taxon>
        <taxon>Myrtaceae</taxon>
        <taxon>Myrtoideae</taxon>
        <taxon>Eucalypteae</taxon>
        <taxon>Eucalyptus</taxon>
    </lineage>
</organism>
<dbReference type="InterPro" id="IPR011050">
    <property type="entry name" value="Pectin_lyase_fold/virulence"/>
</dbReference>
<dbReference type="FunFam" id="2.160.20.10:FF:000004">
    <property type="entry name" value="Pectin lyase-like superfamily protein"/>
    <property type="match status" value="1"/>
</dbReference>
<evidence type="ECO:0000256" key="2">
    <source>
        <dbReference type="ARBA" id="ARBA00008834"/>
    </source>
</evidence>
<comment type="subcellular location">
    <subcellularLocation>
        <location evidence="1">Secreted</location>
        <location evidence="1">Cell wall</location>
    </subcellularLocation>
</comment>
<dbReference type="AlphaFoldDB" id="A0ABD3L1U2"/>
<reference evidence="10 11" key="1">
    <citation type="submission" date="2024-11" db="EMBL/GenBank/DDBJ databases">
        <title>Chromosome-level genome assembly of Eucalyptus globulus Labill. provides insights into its genome evolution.</title>
        <authorList>
            <person name="Li X."/>
        </authorList>
    </citation>
    <scope>NUCLEOTIDE SEQUENCE [LARGE SCALE GENOMIC DNA]</scope>
    <source>
        <strain evidence="10">CL2024</strain>
        <tissue evidence="10">Fresh tender leaves</tissue>
    </source>
</reference>
<protein>
    <recommendedName>
        <fullName evidence="12">Exopolygalacturonase-like</fullName>
    </recommendedName>
</protein>
<name>A0ABD3L1U2_EUCGL</name>
<dbReference type="GO" id="GO:0004553">
    <property type="term" value="F:hydrolase activity, hydrolyzing O-glycosyl compounds"/>
    <property type="evidence" value="ECO:0007669"/>
    <property type="project" value="UniProtKB-ARBA"/>
</dbReference>
<keyword evidence="4" id="KW-0964">Secreted</keyword>
<dbReference type="InterPro" id="IPR000743">
    <property type="entry name" value="Glyco_hydro_28"/>
</dbReference>
<evidence type="ECO:0000313" key="10">
    <source>
        <dbReference type="EMBL" id="KAL3745891.1"/>
    </source>
</evidence>
<dbReference type="InterPro" id="IPR006626">
    <property type="entry name" value="PbH1"/>
</dbReference>
<evidence type="ECO:0000256" key="9">
    <source>
        <dbReference type="SAM" id="SignalP"/>
    </source>
</evidence>
<feature type="chain" id="PRO_5044872981" description="Exopolygalacturonase-like" evidence="9">
    <location>
        <begin position="26"/>
        <end position="412"/>
    </location>
</feature>
<keyword evidence="9" id="KW-0732">Signal</keyword>
<evidence type="ECO:0000256" key="4">
    <source>
        <dbReference type="ARBA" id="ARBA00022525"/>
    </source>
</evidence>
<evidence type="ECO:0000313" key="11">
    <source>
        <dbReference type="Proteomes" id="UP001634007"/>
    </source>
</evidence>
<comment type="caution">
    <text evidence="10">The sequence shown here is derived from an EMBL/GenBank/DDBJ whole genome shotgun (WGS) entry which is preliminary data.</text>
</comment>
<evidence type="ECO:0000256" key="1">
    <source>
        <dbReference type="ARBA" id="ARBA00004191"/>
    </source>
</evidence>
<dbReference type="PANTHER" id="PTHR31375">
    <property type="match status" value="1"/>
</dbReference>